<evidence type="ECO:0000313" key="4">
    <source>
        <dbReference type="Proteomes" id="UP000001568"/>
    </source>
</evidence>
<dbReference type="Gene3D" id="3.30.60.30">
    <property type="match status" value="2"/>
</dbReference>
<dbReference type="InterPro" id="IPR036058">
    <property type="entry name" value="Kazal_dom_sf"/>
</dbReference>
<dbReference type="AlphaFoldDB" id="A4SBD6"/>
<proteinExistence type="predicted"/>
<reference evidence="3 4" key="1">
    <citation type="journal article" date="2007" name="Proc. Natl. Acad. Sci. U.S.A.">
        <title>The tiny eukaryote Ostreococcus provides genomic insights into the paradox of plankton speciation.</title>
        <authorList>
            <person name="Palenik B."/>
            <person name="Grimwood J."/>
            <person name="Aerts A."/>
            <person name="Rouze P."/>
            <person name="Salamov A."/>
            <person name="Putnam N."/>
            <person name="Dupont C."/>
            <person name="Jorgensen R."/>
            <person name="Derelle E."/>
            <person name="Rombauts S."/>
            <person name="Zhou K."/>
            <person name="Otillar R."/>
            <person name="Merchant S.S."/>
            <person name="Podell S."/>
            <person name="Gaasterland T."/>
            <person name="Napoli C."/>
            <person name="Gendler K."/>
            <person name="Manuell A."/>
            <person name="Tai V."/>
            <person name="Vallon O."/>
            <person name="Piganeau G."/>
            <person name="Jancek S."/>
            <person name="Heijde M."/>
            <person name="Jabbari K."/>
            <person name="Bowler C."/>
            <person name="Lohr M."/>
            <person name="Robbens S."/>
            <person name="Werner G."/>
            <person name="Dubchak I."/>
            <person name="Pazour G.J."/>
            <person name="Ren Q."/>
            <person name="Paulsen I."/>
            <person name="Delwiche C."/>
            <person name="Schmutz J."/>
            <person name="Rokhsar D."/>
            <person name="Van de Peer Y."/>
            <person name="Moreau H."/>
            <person name="Grigoriev I.V."/>
        </authorList>
    </citation>
    <scope>NUCLEOTIDE SEQUENCE [LARGE SCALE GENOMIC DNA]</scope>
    <source>
        <strain evidence="3 4">CCE9901</strain>
    </source>
</reference>
<keyword evidence="4" id="KW-1185">Reference proteome</keyword>
<dbReference type="HOGENOM" id="CLU_1689650_0_0_1"/>
<protein>
    <recommendedName>
        <fullName evidence="2">Kazal-like domain-containing protein</fullName>
    </recommendedName>
</protein>
<feature type="domain" description="Kazal-like" evidence="2">
    <location>
        <begin position="111"/>
        <end position="156"/>
    </location>
</feature>
<evidence type="ECO:0000256" key="1">
    <source>
        <dbReference type="SAM" id="SignalP"/>
    </source>
</evidence>
<dbReference type="Pfam" id="PF00050">
    <property type="entry name" value="Kazal_1"/>
    <property type="match status" value="1"/>
</dbReference>
<dbReference type="OrthoDB" id="551340at2759"/>
<dbReference type="InterPro" id="IPR002350">
    <property type="entry name" value="Kazal_dom"/>
</dbReference>
<name>A4SBD6_OSTLU</name>
<dbReference type="PROSITE" id="PS51465">
    <property type="entry name" value="KAZAL_2"/>
    <property type="match status" value="2"/>
</dbReference>
<dbReference type="Pfam" id="PF07648">
    <property type="entry name" value="Kazal_2"/>
    <property type="match status" value="1"/>
</dbReference>
<dbReference type="Proteomes" id="UP000001568">
    <property type="component" value="Chromosome 20"/>
</dbReference>
<sequence>MSTSTALKLLALLLASVARDARSARATPAPVRALAPMAVAAGAGDGVANALDACRARCGDEAFAPVCAANGAATYANKCWANCAFASGLLGSGARVNFVVDGACANPTRFRNPSFACATACAQVYEPVCGENGVSYSNGCIAECSGVRYVRGSCHA</sequence>
<dbReference type="SUPFAM" id="SSF100895">
    <property type="entry name" value="Kazal-type serine protease inhibitors"/>
    <property type="match status" value="2"/>
</dbReference>
<accession>A4SBD6</accession>
<feature type="domain" description="Kazal-like" evidence="2">
    <location>
        <begin position="48"/>
        <end position="106"/>
    </location>
</feature>
<keyword evidence="1" id="KW-0732">Signal</keyword>
<dbReference type="Gramene" id="ABP00915">
    <property type="protein sequence ID" value="ABP00915"/>
    <property type="gene ID" value="OSTLU_29570"/>
</dbReference>
<evidence type="ECO:0000259" key="2">
    <source>
        <dbReference type="PROSITE" id="PS51465"/>
    </source>
</evidence>
<dbReference type="OMA" id="WANCAFA"/>
<dbReference type="KEGG" id="olu:OSTLU_29570"/>
<organism evidence="3 4">
    <name type="scientific">Ostreococcus lucimarinus (strain CCE9901)</name>
    <dbReference type="NCBI Taxonomy" id="436017"/>
    <lineage>
        <taxon>Eukaryota</taxon>
        <taxon>Viridiplantae</taxon>
        <taxon>Chlorophyta</taxon>
        <taxon>Mamiellophyceae</taxon>
        <taxon>Mamiellales</taxon>
        <taxon>Bathycoccaceae</taxon>
        <taxon>Ostreococcus</taxon>
    </lineage>
</organism>
<gene>
    <name evidence="3" type="ORF">OSTLU_29570</name>
</gene>
<dbReference type="EMBL" id="CP000600">
    <property type="protein sequence ID" value="ABP00915.1"/>
    <property type="molecule type" value="Genomic_DNA"/>
</dbReference>
<feature type="signal peptide" evidence="1">
    <location>
        <begin position="1"/>
        <end position="23"/>
    </location>
</feature>
<evidence type="ECO:0000313" key="3">
    <source>
        <dbReference type="EMBL" id="ABP00915.1"/>
    </source>
</evidence>
<dbReference type="SMART" id="SM00280">
    <property type="entry name" value="KAZAL"/>
    <property type="match status" value="2"/>
</dbReference>
<dbReference type="GeneID" id="5006815"/>
<feature type="chain" id="PRO_5002671973" description="Kazal-like domain-containing protein" evidence="1">
    <location>
        <begin position="24"/>
        <end position="156"/>
    </location>
</feature>
<dbReference type="RefSeq" id="XP_001422598.1">
    <property type="nucleotide sequence ID" value="XM_001422561.1"/>
</dbReference>
<dbReference type="PROSITE" id="PS00282">
    <property type="entry name" value="KAZAL_1"/>
    <property type="match status" value="1"/>
</dbReference>